<dbReference type="EMBL" id="JBHUHZ010000002">
    <property type="protein sequence ID" value="MFD2163487.1"/>
    <property type="molecule type" value="Genomic_DNA"/>
</dbReference>
<feature type="domain" description="MaoC-like" evidence="1">
    <location>
        <begin position="11"/>
        <end position="127"/>
    </location>
</feature>
<sequence>MLIIKSHQEFAEYAGKELGVSNWHTITQEQINMFSDATLDHQWIHTDTERAKTESPFKATIAHGYLTLSLIPYLWKQVIDIQNLKMEINYGIESLRFAQPVIVNSEVRLRVTLKTILNLRGVTKATITAELEIKDEKKSAFTGDTVFLYHFID</sequence>
<dbReference type="RefSeq" id="WP_255900792.1">
    <property type="nucleotide sequence ID" value="NZ_JAFMZO010000002.1"/>
</dbReference>
<dbReference type="InterPro" id="IPR029069">
    <property type="entry name" value="HotDog_dom_sf"/>
</dbReference>
<dbReference type="CDD" id="cd03450">
    <property type="entry name" value="NodN"/>
    <property type="match status" value="1"/>
</dbReference>
<reference evidence="3" key="1">
    <citation type="journal article" date="2019" name="Int. J. Syst. Evol. Microbiol.">
        <title>The Global Catalogue of Microorganisms (GCM) 10K type strain sequencing project: providing services to taxonomists for standard genome sequencing and annotation.</title>
        <authorList>
            <consortium name="The Broad Institute Genomics Platform"/>
            <consortium name="The Broad Institute Genome Sequencing Center for Infectious Disease"/>
            <person name="Wu L."/>
            <person name="Ma J."/>
        </authorList>
    </citation>
    <scope>NUCLEOTIDE SEQUENCE [LARGE SCALE GENOMIC DNA]</scope>
    <source>
        <strain evidence="3">KCTC 42217</strain>
    </source>
</reference>
<gene>
    <name evidence="2" type="ORF">ACFSJU_13850</name>
</gene>
<evidence type="ECO:0000313" key="3">
    <source>
        <dbReference type="Proteomes" id="UP001597387"/>
    </source>
</evidence>
<dbReference type="SUPFAM" id="SSF54637">
    <property type="entry name" value="Thioesterase/thiol ester dehydrase-isomerase"/>
    <property type="match status" value="1"/>
</dbReference>
<protein>
    <submittedName>
        <fullName evidence="2">MaoC family dehydratase</fullName>
    </submittedName>
</protein>
<dbReference type="Proteomes" id="UP001597387">
    <property type="component" value="Unassembled WGS sequence"/>
</dbReference>
<dbReference type="InterPro" id="IPR039375">
    <property type="entry name" value="NodN-like"/>
</dbReference>
<keyword evidence="3" id="KW-1185">Reference proteome</keyword>
<name>A0ABW4ZNQ2_9SPHI</name>
<evidence type="ECO:0000313" key="2">
    <source>
        <dbReference type="EMBL" id="MFD2163487.1"/>
    </source>
</evidence>
<dbReference type="Gene3D" id="3.10.129.10">
    <property type="entry name" value="Hotdog Thioesterase"/>
    <property type="match status" value="1"/>
</dbReference>
<evidence type="ECO:0000259" key="1">
    <source>
        <dbReference type="Pfam" id="PF01575"/>
    </source>
</evidence>
<comment type="caution">
    <text evidence="2">The sequence shown here is derived from an EMBL/GenBank/DDBJ whole genome shotgun (WGS) entry which is preliminary data.</text>
</comment>
<dbReference type="Pfam" id="PF01575">
    <property type="entry name" value="MaoC_dehydratas"/>
    <property type="match status" value="1"/>
</dbReference>
<accession>A0ABW4ZNQ2</accession>
<organism evidence="2 3">
    <name type="scientific">Paradesertivirga mongoliensis</name>
    <dbReference type="NCBI Taxonomy" id="2100740"/>
    <lineage>
        <taxon>Bacteria</taxon>
        <taxon>Pseudomonadati</taxon>
        <taxon>Bacteroidota</taxon>
        <taxon>Sphingobacteriia</taxon>
        <taxon>Sphingobacteriales</taxon>
        <taxon>Sphingobacteriaceae</taxon>
        <taxon>Paradesertivirga</taxon>
    </lineage>
</organism>
<dbReference type="PANTHER" id="PTHR42993">
    <property type="entry name" value="MAOC-LIKE DEHYDRATASE DOMAIN-CONTAINING PROTEIN"/>
    <property type="match status" value="1"/>
</dbReference>
<dbReference type="PANTHER" id="PTHR42993:SF1">
    <property type="entry name" value="MAOC-LIKE DEHYDRATASE DOMAIN-CONTAINING PROTEIN"/>
    <property type="match status" value="1"/>
</dbReference>
<dbReference type="InterPro" id="IPR002539">
    <property type="entry name" value="MaoC-like_dom"/>
</dbReference>
<proteinExistence type="predicted"/>